<evidence type="ECO:0000313" key="1">
    <source>
        <dbReference type="EMBL" id="KAF3455467.1"/>
    </source>
</evidence>
<reference evidence="1" key="1">
    <citation type="submission" date="2020-03" db="EMBL/GenBank/DDBJ databases">
        <title>A high-quality chromosome-level genome assembly of a woody plant with both climbing and erect habits, Rhamnella rubrinervis.</title>
        <authorList>
            <person name="Lu Z."/>
            <person name="Yang Y."/>
            <person name="Zhu X."/>
            <person name="Sun Y."/>
        </authorList>
    </citation>
    <scope>NUCLEOTIDE SEQUENCE</scope>
    <source>
        <strain evidence="1">BYM</strain>
        <tissue evidence="1">Leaf</tissue>
    </source>
</reference>
<protein>
    <submittedName>
        <fullName evidence="1">Uncharacterized protein</fullName>
    </submittedName>
</protein>
<proteinExistence type="predicted"/>
<gene>
    <name evidence="1" type="ORF">FNV43_RR00096</name>
</gene>
<dbReference type="EMBL" id="VOIH02000001">
    <property type="protein sequence ID" value="KAF3455467.1"/>
    <property type="molecule type" value="Genomic_DNA"/>
</dbReference>
<organism evidence="1 2">
    <name type="scientific">Rhamnella rubrinervis</name>
    <dbReference type="NCBI Taxonomy" id="2594499"/>
    <lineage>
        <taxon>Eukaryota</taxon>
        <taxon>Viridiplantae</taxon>
        <taxon>Streptophyta</taxon>
        <taxon>Embryophyta</taxon>
        <taxon>Tracheophyta</taxon>
        <taxon>Spermatophyta</taxon>
        <taxon>Magnoliopsida</taxon>
        <taxon>eudicotyledons</taxon>
        <taxon>Gunneridae</taxon>
        <taxon>Pentapetalae</taxon>
        <taxon>rosids</taxon>
        <taxon>fabids</taxon>
        <taxon>Rosales</taxon>
        <taxon>Rhamnaceae</taxon>
        <taxon>rhamnoid group</taxon>
        <taxon>Rhamneae</taxon>
        <taxon>Rhamnella</taxon>
    </lineage>
</organism>
<evidence type="ECO:0000313" key="2">
    <source>
        <dbReference type="Proteomes" id="UP000796880"/>
    </source>
</evidence>
<dbReference type="Proteomes" id="UP000796880">
    <property type="component" value="Unassembled WGS sequence"/>
</dbReference>
<sequence length="94" mass="11620">MRSYGFTKEIHDCKDEEHNCRDESCAKDIHDLQRSERVEICRNEELWVYRNEEHNCRDRSRKIWTIAEMRSCEKEIHDLQRSEMRSWGCRDEEL</sequence>
<comment type="caution">
    <text evidence="1">The sequence shown here is derived from an EMBL/GenBank/DDBJ whole genome shotgun (WGS) entry which is preliminary data.</text>
</comment>
<name>A0A8K0MR36_9ROSA</name>
<keyword evidence="2" id="KW-1185">Reference proteome</keyword>
<accession>A0A8K0MR36</accession>
<dbReference type="AlphaFoldDB" id="A0A8K0MR36"/>